<accession>A0A318SKZ9</accession>
<dbReference type="Proteomes" id="UP000248326">
    <property type="component" value="Unassembled WGS sequence"/>
</dbReference>
<reference evidence="1 2" key="1">
    <citation type="submission" date="2018-06" db="EMBL/GenBank/DDBJ databases">
        <title>Genomic Encyclopedia of Type Strains, Phase IV (KMG-IV): sequencing the most valuable type-strain genomes for metagenomic binning, comparative biology and taxonomic classification.</title>
        <authorList>
            <person name="Goeker M."/>
        </authorList>
    </citation>
    <scope>NUCLEOTIDE SEQUENCE [LARGE SCALE GENOMIC DNA]</scope>
    <source>
        <strain evidence="1 2">DSM 18048</strain>
    </source>
</reference>
<keyword evidence="2" id="KW-1185">Reference proteome</keyword>
<organism evidence="1 2">
    <name type="scientific">Deinococcus yavapaiensis KR-236</name>
    <dbReference type="NCBI Taxonomy" id="694435"/>
    <lineage>
        <taxon>Bacteria</taxon>
        <taxon>Thermotogati</taxon>
        <taxon>Deinococcota</taxon>
        <taxon>Deinococci</taxon>
        <taxon>Deinococcales</taxon>
        <taxon>Deinococcaceae</taxon>
        <taxon>Deinococcus</taxon>
    </lineage>
</organism>
<gene>
    <name evidence="1" type="ORF">DES52_1094</name>
</gene>
<name>A0A318SKZ9_9DEIO</name>
<proteinExistence type="predicted"/>
<comment type="caution">
    <text evidence="1">The sequence shown here is derived from an EMBL/GenBank/DDBJ whole genome shotgun (WGS) entry which is preliminary data.</text>
</comment>
<protein>
    <submittedName>
        <fullName evidence="1">Outer membrane usher protein FimD/PapC</fullName>
    </submittedName>
</protein>
<dbReference type="AlphaFoldDB" id="A0A318SKZ9"/>
<evidence type="ECO:0000313" key="2">
    <source>
        <dbReference type="Proteomes" id="UP000248326"/>
    </source>
</evidence>
<sequence length="683" mass="71873">MSVAHAQSAEPCALPRELLAVTVGASSRGEHLVLRNDNDVWVEGEALRDGEEGYAAERAACGTRVFVRLAPSLNARVDDEEQVLRVTPTLALLGRYEVQVEPALRALPGDGGVLVVPLSLKAYAQEFGGRDLQVALSARPRYEDGPFSLDAAVAGGWSGVRGFSGAARGSVAYRAENGWVFSALLFEDARYGRGALTGARAAWVTPLVKEAPPIQVEAPLEATAVVTVGGRLVQQLRLKPGVTVLRGVPINTTTTEVLVEVRDASGTREQRVSIPRPAGSPASGTGRVTLEGGWASGAWYAGVGGAYGLSPEWSVEGSAALRGPAAAFRARLNYASTPWFASGALSVGDGLLGGGVTVRGEAGARTSGWTWRASGEWRSDDLTKRNVSLDARWNSMPWQASGAVTYNYALDLWSAEVAGGYRVPSGWSVEGAVKFDVNVAKFTVRASVPLTSQSSLDAVWSDGVGVTWTQAWDDATRTQVGVAAGVLRASLERQGVVDVSAALDSRGTLSGGVSGSVARAGGQWRLTSSEGSGGVLVRTGVPNVPVRLNEVVRGSTDASGEVLLTGLAANVRYALSVAPDALPINVSVVEDRVEFELGGAGLHVLDWTANFRVSRWVTLRWRDGRVAAGGRLVLGDEEVWLDEAGRGLVFVPERRDGVLEVAGERCAVRLDPELAEARCLDGS</sequence>
<dbReference type="EMBL" id="QJSX01000009">
    <property type="protein sequence ID" value="PYE53232.1"/>
    <property type="molecule type" value="Genomic_DNA"/>
</dbReference>
<evidence type="ECO:0000313" key="1">
    <source>
        <dbReference type="EMBL" id="PYE53232.1"/>
    </source>
</evidence>